<keyword evidence="2 3" id="KW-0040">ANK repeat</keyword>
<name>A0A097IVY0_9POXV</name>
<feature type="repeat" description="ANK" evidence="3">
    <location>
        <begin position="491"/>
        <end position="525"/>
    </location>
</feature>
<evidence type="ECO:0000313" key="5">
    <source>
        <dbReference type="Proteomes" id="UP000121784"/>
    </source>
</evidence>
<dbReference type="Gene3D" id="1.25.40.20">
    <property type="entry name" value="Ankyrin repeat-containing domain"/>
    <property type="match status" value="3"/>
</dbReference>
<dbReference type="Proteomes" id="UP000121784">
    <property type="component" value="Segment"/>
</dbReference>
<proteinExistence type="predicted"/>
<organism evidence="4 5">
    <name type="scientific">Cotia virus</name>
    <dbReference type="NCBI Taxonomy" id="39444"/>
    <lineage>
        <taxon>Viruses</taxon>
        <taxon>Varidnaviria</taxon>
        <taxon>Bamfordvirae</taxon>
        <taxon>Nucleocytoviricota</taxon>
        <taxon>Pokkesviricetes</taxon>
        <taxon>Chitovirales</taxon>
        <taxon>Poxviridae</taxon>
        <taxon>Chordopoxvirinae</taxon>
        <taxon>Oryzopoxvirus</taxon>
        <taxon>Oryzopoxvirus cotia</taxon>
    </lineage>
</organism>
<evidence type="ECO:0000256" key="1">
    <source>
        <dbReference type="ARBA" id="ARBA00022737"/>
    </source>
</evidence>
<evidence type="ECO:0000256" key="2">
    <source>
        <dbReference type="ARBA" id="ARBA00023043"/>
    </source>
</evidence>
<gene>
    <name evidence="4" type="primary">162</name>
</gene>
<evidence type="ECO:0000313" key="4">
    <source>
        <dbReference type="EMBL" id="AIT70777.1"/>
    </source>
</evidence>
<evidence type="ECO:0000256" key="3">
    <source>
        <dbReference type="PROSITE-ProRule" id="PRU00023"/>
    </source>
</evidence>
<dbReference type="SUPFAM" id="SSF48403">
    <property type="entry name" value="Ankyrin repeat"/>
    <property type="match status" value="2"/>
</dbReference>
<dbReference type="PANTHER" id="PTHR24197:SF44">
    <property type="entry name" value="ANKYRIN REPEAT DOMAIN-CONTAINING PROTEIN 54"/>
    <property type="match status" value="1"/>
</dbReference>
<keyword evidence="1" id="KW-0677">Repeat</keyword>
<dbReference type="InterPro" id="IPR036770">
    <property type="entry name" value="Ankyrin_rpt-contain_sf"/>
</dbReference>
<dbReference type="SMART" id="SM00248">
    <property type="entry name" value="ANK"/>
    <property type="match status" value="11"/>
</dbReference>
<dbReference type="Pfam" id="PF12796">
    <property type="entry name" value="Ank_2"/>
    <property type="match status" value="2"/>
</dbReference>
<accession>A0A097IVY0</accession>
<reference evidence="4 5" key="1">
    <citation type="submission" date="2014-09" db="EMBL/GenBank/DDBJ databases">
        <title>Complete Genome Sequence of the Embu Virus Strain SPAn 880.</title>
        <authorList>
            <person name="Ibrahim M.S."/>
            <person name="Antwerpen M.H."/>
            <person name="Georgi E."/>
            <person name="Vette P."/>
            <person name="Zoeller G."/>
            <person name="Meyer H."/>
        </authorList>
    </citation>
    <scope>NUCLEOTIDE SEQUENCE [LARGE SCALE GENOMIC DNA]</scope>
    <source>
        <strain evidence="4">SPAn880</strain>
    </source>
</reference>
<dbReference type="EMBL" id="KM595078">
    <property type="protein sequence ID" value="AIT70777.1"/>
    <property type="molecule type" value="Genomic_DNA"/>
</dbReference>
<protein>
    <submittedName>
        <fullName evidence="4">Ankyrin repeat protein</fullName>
    </submittedName>
</protein>
<dbReference type="InterPro" id="IPR002110">
    <property type="entry name" value="Ankyrin_rpt"/>
</dbReference>
<sequence length="717" mass="84112">MYKYKVFSALENNNYITLKNNISEYINIYNIDDNYDSSTNLIMYYLKNENTINIDIIKLILIEYKNKNINDNKELYLHEYIDRYYDKLSCDIIKMFVDYRSNILNEVNENGNTPFNLYMYNISYLKYNINFDIVKTFLTLGSDLSIYNSKNYTPIHTYILSANINKKILDYLLGYINPTNEVFKNMLNIYLSKQKNFHSIKVIKKLLPICKNVISNGYNSIMCYVKKSPVIKVKIIKLLSYDCDINYVNEFGETSLDLYLCSNKPKIEIVKYLIGLGATIKQYKNYNKTALHKYITNEKINKEILKYLISLINYDDITYHSLLNLYLNNRYKFDLDIIQILSKICLKFISPEGNTSLMSYFISDPDRINLKIVKMLATDLDIDYKNSFNETTFDIYMLNCEDISINVLKFFIDSGVKIKSKKKIIDMYLFKRDEACIDVIDYILNNIPSTLEDENIKTYPLHSYMESANDHKIVEYIISNLHCNVNEYNDNGYTPLHVYLNGFNNETDIIDTLINMGADVNLLTSNGETSLYLSLFRDKKQIKTLITSNPSHDTVIKTIDYIKKSENEFMNALFESSLKEFISYAILINNKLKDKLIELVNFINMDNNIIVHINNCYNAIINLNGIIVSQDKITAYDLIINKNINRILNENILKNINPSHYYVYNDIVFESIRYAIYRQNLLYNEYSSVNYSRTICEGTPPDELKDNIFGYMDNEDI</sequence>
<dbReference type="PROSITE" id="PS50297">
    <property type="entry name" value="ANK_REP_REGION"/>
    <property type="match status" value="1"/>
</dbReference>
<dbReference type="PROSITE" id="PS50088">
    <property type="entry name" value="ANK_REPEAT"/>
    <property type="match status" value="1"/>
</dbReference>
<dbReference type="PANTHER" id="PTHR24197">
    <property type="entry name" value="ANKYRIN REPEAT DOMAIN-CONTAINING PROTEIN 61"/>
    <property type="match status" value="1"/>
</dbReference>